<dbReference type="SUPFAM" id="SSF57501">
    <property type="entry name" value="Cystine-knot cytokines"/>
    <property type="match status" value="1"/>
</dbReference>
<evidence type="ECO:0000256" key="5">
    <source>
        <dbReference type="ARBA" id="ARBA00022685"/>
    </source>
</evidence>
<evidence type="ECO:0000256" key="7">
    <source>
        <dbReference type="ARBA" id="ARBA00023030"/>
    </source>
</evidence>
<dbReference type="InterPro" id="IPR017948">
    <property type="entry name" value="TGFb_CS"/>
</dbReference>
<proteinExistence type="inferred from homology"/>
<dbReference type="InterPro" id="IPR029034">
    <property type="entry name" value="Cystine-knot_cytokine"/>
</dbReference>
<evidence type="ECO:0000256" key="8">
    <source>
        <dbReference type="ARBA" id="ARBA00023157"/>
    </source>
</evidence>
<dbReference type="InterPro" id="IPR015615">
    <property type="entry name" value="TGF-beta-rel"/>
</dbReference>
<comment type="similarity">
    <text evidence="2 10">Belongs to the TGF-beta family.</text>
</comment>
<accession>A0A2K6R6F9</accession>
<dbReference type="Proteomes" id="UP000233200">
    <property type="component" value="Unplaced"/>
</dbReference>
<comment type="subcellular location">
    <subcellularLocation>
        <location evidence="1">Secreted</location>
    </subcellularLocation>
</comment>
<evidence type="ECO:0000256" key="1">
    <source>
        <dbReference type="ARBA" id="ARBA00004613"/>
    </source>
</evidence>
<dbReference type="GO" id="GO:0005125">
    <property type="term" value="F:cytokine activity"/>
    <property type="evidence" value="ECO:0007669"/>
    <property type="project" value="UniProtKB-KW"/>
</dbReference>
<dbReference type="GO" id="GO:0007492">
    <property type="term" value="P:endoderm development"/>
    <property type="evidence" value="ECO:0007669"/>
    <property type="project" value="Ensembl"/>
</dbReference>
<keyword evidence="9" id="KW-0325">Glycoprotein</keyword>
<dbReference type="PANTHER" id="PTHR11848:SF151">
    <property type="entry name" value="EMBRYONIC GROWTH_DIFFERENTIATION FACTOR 1"/>
    <property type="match status" value="1"/>
</dbReference>
<name>A0A2K6R6F9_RHIRO</name>
<dbReference type="InterPro" id="IPR001839">
    <property type="entry name" value="TGF-b_C"/>
</dbReference>
<dbReference type="STRING" id="61622.ENSRROP00000036615"/>
<keyword evidence="6 11" id="KW-0732">Signal</keyword>
<keyword evidence="5" id="KW-0165">Cleavage on pair of basic residues</keyword>
<evidence type="ECO:0000256" key="3">
    <source>
        <dbReference type="ARBA" id="ARBA00022514"/>
    </source>
</evidence>
<keyword evidence="14" id="KW-1185">Reference proteome</keyword>
<dbReference type="PROSITE" id="PS51362">
    <property type="entry name" value="TGF_BETA_2"/>
    <property type="match status" value="1"/>
</dbReference>
<dbReference type="PROSITE" id="PS00250">
    <property type="entry name" value="TGF_BETA_1"/>
    <property type="match status" value="1"/>
</dbReference>
<dbReference type="GO" id="GO:0008083">
    <property type="term" value="F:growth factor activity"/>
    <property type="evidence" value="ECO:0007669"/>
    <property type="project" value="UniProtKB-KW"/>
</dbReference>
<gene>
    <name evidence="13" type="primary">GDF1</name>
</gene>
<dbReference type="PRINTS" id="PR00669">
    <property type="entry name" value="INHIBINA"/>
</dbReference>
<feature type="chain" id="PRO_5014465336" evidence="11">
    <location>
        <begin position="30"/>
        <end position="305"/>
    </location>
</feature>
<evidence type="ECO:0000313" key="14">
    <source>
        <dbReference type="Proteomes" id="UP000233200"/>
    </source>
</evidence>
<dbReference type="GeneTree" id="ENSGT00940000162926"/>
<keyword evidence="4" id="KW-0964">Secreted</keyword>
<evidence type="ECO:0000256" key="2">
    <source>
        <dbReference type="ARBA" id="ARBA00006656"/>
    </source>
</evidence>
<dbReference type="AlphaFoldDB" id="A0A2K6R6F9"/>
<dbReference type="FunFam" id="2.10.90.10:FF:000001">
    <property type="entry name" value="Bone morphogenetic protein 4"/>
    <property type="match status" value="1"/>
</dbReference>
<dbReference type="Ensembl" id="ENSRROT00000061078.1">
    <property type="protein sequence ID" value="ENSRROP00000036615.1"/>
    <property type="gene ID" value="ENSRROG00000041769.1"/>
</dbReference>
<evidence type="ECO:0000256" key="11">
    <source>
        <dbReference type="SAM" id="SignalP"/>
    </source>
</evidence>
<dbReference type="GO" id="GO:0001701">
    <property type="term" value="P:in utero embryonic development"/>
    <property type="evidence" value="ECO:0007669"/>
    <property type="project" value="Ensembl"/>
</dbReference>
<feature type="domain" description="TGF-beta family profile" evidence="12">
    <location>
        <begin position="183"/>
        <end position="305"/>
    </location>
</feature>
<dbReference type="GO" id="GO:0090092">
    <property type="term" value="P:regulation of transmembrane receptor protein serine/threonine kinase signaling pathway"/>
    <property type="evidence" value="ECO:0007669"/>
    <property type="project" value="UniProtKB-ARBA"/>
</dbReference>
<evidence type="ECO:0000259" key="12">
    <source>
        <dbReference type="PROSITE" id="PS51362"/>
    </source>
</evidence>
<dbReference type="PANTHER" id="PTHR11848">
    <property type="entry name" value="TGF-BETA FAMILY"/>
    <property type="match status" value="1"/>
</dbReference>
<dbReference type="GO" id="GO:0005615">
    <property type="term" value="C:extracellular space"/>
    <property type="evidence" value="ECO:0007669"/>
    <property type="project" value="UniProtKB-KW"/>
</dbReference>
<reference evidence="13" key="2">
    <citation type="submission" date="2025-09" db="UniProtKB">
        <authorList>
            <consortium name="Ensembl"/>
        </authorList>
    </citation>
    <scope>IDENTIFICATION</scope>
</reference>
<evidence type="ECO:0000256" key="10">
    <source>
        <dbReference type="RuleBase" id="RU000354"/>
    </source>
</evidence>
<evidence type="ECO:0000313" key="13">
    <source>
        <dbReference type="Ensembl" id="ENSRROP00000036615.1"/>
    </source>
</evidence>
<dbReference type="OMA" id="AGHCPEW"/>
<dbReference type="Pfam" id="PF00019">
    <property type="entry name" value="TGF_beta"/>
    <property type="match status" value="1"/>
</dbReference>
<dbReference type="SMART" id="SM00204">
    <property type="entry name" value="TGFB"/>
    <property type="match status" value="1"/>
</dbReference>
<reference evidence="13" key="1">
    <citation type="submission" date="2025-08" db="UniProtKB">
        <authorList>
            <consortium name="Ensembl"/>
        </authorList>
    </citation>
    <scope>IDENTIFICATION</scope>
</reference>
<keyword evidence="8" id="KW-1015">Disulfide bond</keyword>
<evidence type="ECO:0000256" key="6">
    <source>
        <dbReference type="ARBA" id="ARBA00022729"/>
    </source>
</evidence>
<dbReference type="Gene3D" id="2.10.90.10">
    <property type="entry name" value="Cystine-knot cytokines"/>
    <property type="match status" value="1"/>
</dbReference>
<feature type="signal peptide" evidence="11">
    <location>
        <begin position="1"/>
        <end position="29"/>
    </location>
</feature>
<keyword evidence="7 10" id="KW-0339">Growth factor</keyword>
<evidence type="ECO:0000256" key="9">
    <source>
        <dbReference type="ARBA" id="ARBA00023180"/>
    </source>
</evidence>
<organism evidence="13 14">
    <name type="scientific">Rhinopithecus roxellana</name>
    <name type="common">Golden snub-nosed monkey</name>
    <name type="synonym">Pygathrix roxellana</name>
    <dbReference type="NCBI Taxonomy" id="61622"/>
    <lineage>
        <taxon>Eukaryota</taxon>
        <taxon>Metazoa</taxon>
        <taxon>Chordata</taxon>
        <taxon>Craniata</taxon>
        <taxon>Vertebrata</taxon>
        <taxon>Euteleostomi</taxon>
        <taxon>Mammalia</taxon>
        <taxon>Eutheria</taxon>
        <taxon>Euarchontoglires</taxon>
        <taxon>Primates</taxon>
        <taxon>Haplorrhini</taxon>
        <taxon>Catarrhini</taxon>
        <taxon>Cercopithecidae</taxon>
        <taxon>Colobinae</taxon>
        <taxon>Rhinopithecus</taxon>
    </lineage>
</organism>
<sequence>MLPPRQGPGGQHLLLLLVLLLPSLPPTRAPVPPGPAAALLQALGLRDAPHGAPRLRPVPPVMWRLFRRRDPQETRSGSRRMSPAVTLQPCHVEELGVAGNIVRHIPDRGKWGFRWGHWSWRPDLAGRASRLLGTAWARNASWPRSLRLALALRPRAPAACARLAEASLLLVTLDPRLCHPLARPRRDAEPVLGGGPGGACRARRLYVSFREVGWHRWVIAPRGFLANYCQGQCALPVTLSGSGGPPALNHAVLRALMHAAAPGAADLPCCVPARLSPISVLFFDNSDNVVLRQYEDMVVDECSCR</sequence>
<dbReference type="GO" id="GO:0007498">
    <property type="term" value="P:mesoderm development"/>
    <property type="evidence" value="ECO:0007669"/>
    <property type="project" value="Ensembl"/>
</dbReference>
<evidence type="ECO:0000256" key="4">
    <source>
        <dbReference type="ARBA" id="ARBA00022525"/>
    </source>
</evidence>
<protein>
    <submittedName>
        <fullName evidence="13">Growth differentiation factor 1</fullName>
    </submittedName>
</protein>
<keyword evidence="3" id="KW-0202">Cytokine</keyword>